<feature type="compositionally biased region" description="Low complexity" evidence="1">
    <location>
        <begin position="50"/>
        <end position="71"/>
    </location>
</feature>
<sequence length="140" mass="14807">MRSGSVVRMKEAKKCGIVRAIDACATMVGRCVDPAWFGQVRERRTIGKPAAHADANAAADTDANATTRNRNGTPIQAAERPGKAAMAPLGPHDERAAPAALPAPIQRPALLIQPYSLFCILLVGELPTDIPDRTVGESQV</sequence>
<dbReference type="Proteomes" id="UP000289650">
    <property type="component" value="Unassembled WGS sequence"/>
</dbReference>
<proteinExistence type="predicted"/>
<reference evidence="2 3" key="1">
    <citation type="submission" date="2018-08" db="EMBL/GenBank/DDBJ databases">
        <title>Mountain-cultivated ginseng endophyte, Burkholderia stabilis and its activity against ginseng root rot disease.</title>
        <authorList>
            <person name="Tapan Kumar M."/>
            <person name="Bae H."/>
            <person name="Shanmugam G."/>
            <person name="Jeon J."/>
        </authorList>
    </citation>
    <scope>NUCLEOTIDE SEQUENCE [LARGE SCALE GENOMIC DNA]</scope>
    <source>
        <strain evidence="2 3">EB159</strain>
    </source>
</reference>
<evidence type="ECO:0000256" key="1">
    <source>
        <dbReference type="SAM" id="MobiDB-lite"/>
    </source>
</evidence>
<dbReference type="EMBL" id="QWEX01000001">
    <property type="protein sequence ID" value="RXV72342.1"/>
    <property type="molecule type" value="Genomic_DNA"/>
</dbReference>
<accession>A0A4Q2APJ8</accession>
<evidence type="ECO:0000313" key="2">
    <source>
        <dbReference type="EMBL" id="RXV72342.1"/>
    </source>
</evidence>
<gene>
    <name evidence="2" type="ORF">D1006_08295</name>
</gene>
<protein>
    <submittedName>
        <fullName evidence="2">Uncharacterized protein</fullName>
    </submittedName>
</protein>
<dbReference type="AlphaFoldDB" id="A0A4Q2APJ8"/>
<evidence type="ECO:0000313" key="3">
    <source>
        <dbReference type="Proteomes" id="UP000289650"/>
    </source>
</evidence>
<name>A0A4Q2APJ8_9BURK</name>
<comment type="caution">
    <text evidence="2">The sequence shown here is derived from an EMBL/GenBank/DDBJ whole genome shotgun (WGS) entry which is preliminary data.</text>
</comment>
<organism evidence="2 3">
    <name type="scientific">Burkholderia stabilis</name>
    <dbReference type="NCBI Taxonomy" id="95485"/>
    <lineage>
        <taxon>Bacteria</taxon>
        <taxon>Pseudomonadati</taxon>
        <taxon>Pseudomonadota</taxon>
        <taxon>Betaproteobacteria</taxon>
        <taxon>Burkholderiales</taxon>
        <taxon>Burkholderiaceae</taxon>
        <taxon>Burkholderia</taxon>
        <taxon>Burkholderia cepacia complex</taxon>
    </lineage>
</organism>
<feature type="region of interest" description="Disordered" evidence="1">
    <location>
        <begin position="48"/>
        <end position="95"/>
    </location>
</feature>